<comment type="caution">
    <text evidence="1">The sequence shown here is derived from an EMBL/GenBank/DDBJ whole genome shotgun (WGS) entry which is preliminary data.</text>
</comment>
<dbReference type="RefSeq" id="XP_062690166.1">
    <property type="nucleotide sequence ID" value="XM_062838378.1"/>
</dbReference>
<sequence>MFFEMKQRSLLRTSSRQVWVCGGPSGACDDIVDLTEEDQERLLAVGKSDLIGGNLISRSIAVHRLRNELLGLAEEHQSATILYNDTKEALGRLYNQVSHARFNYVRKVTYSELPMVKGIRNQDVKTISVWKEEGDASDWKSHLPARSTLLACRMANVSNSLPEQVTDCLFRLGMAHLAEIRPMQARDLVRPDGRLKREKKRDKQYVSKNNFMHDEYAADY</sequence>
<dbReference type="Proteomes" id="UP001285908">
    <property type="component" value="Unassembled WGS sequence"/>
</dbReference>
<keyword evidence="2" id="KW-1185">Reference proteome</keyword>
<reference evidence="1 2" key="1">
    <citation type="journal article" date="2023" name="Mol. Phylogenet. Evol.">
        <title>Genome-scale phylogeny and comparative genomics of the fungal order Sordariales.</title>
        <authorList>
            <person name="Hensen N."/>
            <person name="Bonometti L."/>
            <person name="Westerberg I."/>
            <person name="Brannstrom I.O."/>
            <person name="Guillou S."/>
            <person name="Cros-Aarteil S."/>
            <person name="Calhoun S."/>
            <person name="Haridas S."/>
            <person name="Kuo A."/>
            <person name="Mondo S."/>
            <person name="Pangilinan J."/>
            <person name="Riley R."/>
            <person name="LaButti K."/>
            <person name="Andreopoulos B."/>
            <person name="Lipzen A."/>
            <person name="Chen C."/>
            <person name="Yan M."/>
            <person name="Daum C."/>
            <person name="Ng V."/>
            <person name="Clum A."/>
            <person name="Steindorff A."/>
            <person name="Ohm R.A."/>
            <person name="Martin F."/>
            <person name="Silar P."/>
            <person name="Natvig D.O."/>
            <person name="Lalanne C."/>
            <person name="Gautier V."/>
            <person name="Ament-Velasquez S.L."/>
            <person name="Kruys A."/>
            <person name="Hutchinson M.I."/>
            <person name="Powell A.J."/>
            <person name="Barry K."/>
            <person name="Miller A.N."/>
            <person name="Grigoriev I.V."/>
            <person name="Debuchy R."/>
            <person name="Gladieux P."/>
            <person name="Hiltunen Thoren M."/>
            <person name="Johannesson H."/>
        </authorList>
    </citation>
    <scope>NUCLEOTIDE SEQUENCE [LARGE SCALE GENOMIC DNA]</scope>
    <source>
        <strain evidence="1 2">FGSC 10403</strain>
    </source>
</reference>
<proteinExistence type="predicted"/>
<evidence type="ECO:0000313" key="2">
    <source>
        <dbReference type="Proteomes" id="UP001285908"/>
    </source>
</evidence>
<name>A0AAJ0MNQ7_9PEZI</name>
<organism evidence="1 2">
    <name type="scientific">Neurospora hispaniola</name>
    <dbReference type="NCBI Taxonomy" id="588809"/>
    <lineage>
        <taxon>Eukaryota</taxon>
        <taxon>Fungi</taxon>
        <taxon>Dikarya</taxon>
        <taxon>Ascomycota</taxon>
        <taxon>Pezizomycotina</taxon>
        <taxon>Sordariomycetes</taxon>
        <taxon>Sordariomycetidae</taxon>
        <taxon>Sordariales</taxon>
        <taxon>Sordariaceae</taxon>
        <taxon>Neurospora</taxon>
    </lineage>
</organism>
<gene>
    <name evidence="1" type="ORF">B0T23DRAFT_398698</name>
</gene>
<protein>
    <submittedName>
        <fullName evidence="1">Uncharacterized protein</fullName>
    </submittedName>
</protein>
<dbReference type="EMBL" id="JAULSX010000007">
    <property type="protein sequence ID" value="KAK3488039.1"/>
    <property type="molecule type" value="Genomic_DNA"/>
</dbReference>
<accession>A0AAJ0MNQ7</accession>
<dbReference type="GeneID" id="87876000"/>
<dbReference type="AlphaFoldDB" id="A0AAJ0MNQ7"/>
<evidence type="ECO:0000313" key="1">
    <source>
        <dbReference type="EMBL" id="KAK3488039.1"/>
    </source>
</evidence>